<name>A0ABD5Z465_9EURY</name>
<evidence type="ECO:0000313" key="6">
    <source>
        <dbReference type="Proteomes" id="UP001596447"/>
    </source>
</evidence>
<dbReference type="EMBL" id="JBHTAR010000011">
    <property type="protein sequence ID" value="MFC7200034.1"/>
    <property type="molecule type" value="Genomic_DNA"/>
</dbReference>
<dbReference type="PROSITE" id="PS01031">
    <property type="entry name" value="SHSP"/>
    <property type="match status" value="1"/>
</dbReference>
<protein>
    <submittedName>
        <fullName evidence="5">Hsp20/alpha crystallin family protein</fullName>
    </submittedName>
</protein>
<dbReference type="Pfam" id="PF00011">
    <property type="entry name" value="HSP20"/>
    <property type="match status" value="1"/>
</dbReference>
<dbReference type="Gene3D" id="2.60.40.790">
    <property type="match status" value="1"/>
</dbReference>
<dbReference type="InterPro" id="IPR008978">
    <property type="entry name" value="HSP20-like_chaperone"/>
</dbReference>
<evidence type="ECO:0000259" key="4">
    <source>
        <dbReference type="PROSITE" id="PS01031"/>
    </source>
</evidence>
<dbReference type="SUPFAM" id="SSF49764">
    <property type="entry name" value="HSP20-like chaperones"/>
    <property type="match status" value="1"/>
</dbReference>
<evidence type="ECO:0000256" key="3">
    <source>
        <dbReference type="RuleBase" id="RU003616"/>
    </source>
</evidence>
<evidence type="ECO:0000256" key="2">
    <source>
        <dbReference type="PROSITE-ProRule" id="PRU00285"/>
    </source>
</evidence>
<dbReference type="PANTHER" id="PTHR46733:SF4">
    <property type="entry name" value="HEAT SHOCK PROTEIN 21, CHLOROPLASTIC"/>
    <property type="match status" value="1"/>
</dbReference>
<dbReference type="RefSeq" id="WP_279529954.1">
    <property type="nucleotide sequence ID" value="NZ_CP122312.1"/>
</dbReference>
<comment type="caution">
    <text evidence="5">The sequence shown here is derived from an EMBL/GenBank/DDBJ whole genome shotgun (WGS) entry which is preliminary data.</text>
</comment>
<keyword evidence="6" id="KW-1185">Reference proteome</keyword>
<reference evidence="5 6" key="1">
    <citation type="journal article" date="2019" name="Int. J. Syst. Evol. Microbiol.">
        <title>The Global Catalogue of Microorganisms (GCM) 10K type strain sequencing project: providing services to taxonomists for standard genome sequencing and annotation.</title>
        <authorList>
            <consortium name="The Broad Institute Genomics Platform"/>
            <consortium name="The Broad Institute Genome Sequencing Center for Infectious Disease"/>
            <person name="Wu L."/>
            <person name="Ma J."/>
        </authorList>
    </citation>
    <scope>NUCLEOTIDE SEQUENCE [LARGE SCALE GENOMIC DNA]</scope>
    <source>
        <strain evidence="5 6">XZGYJ-43</strain>
    </source>
</reference>
<keyword evidence="1" id="KW-0346">Stress response</keyword>
<dbReference type="Proteomes" id="UP001596447">
    <property type="component" value="Unassembled WGS sequence"/>
</dbReference>
<organism evidence="5 6">
    <name type="scientific">Halospeciosus flavus</name>
    <dbReference type="NCBI Taxonomy" id="3032283"/>
    <lineage>
        <taxon>Archaea</taxon>
        <taxon>Methanobacteriati</taxon>
        <taxon>Methanobacteriota</taxon>
        <taxon>Stenosarchaea group</taxon>
        <taxon>Halobacteria</taxon>
        <taxon>Halobacteriales</taxon>
        <taxon>Halobacteriaceae</taxon>
        <taxon>Halospeciosus</taxon>
    </lineage>
</organism>
<dbReference type="PANTHER" id="PTHR46733">
    <property type="entry name" value="26.5 KDA HEAT SHOCK PROTEIN, MITOCHONDRIAL"/>
    <property type="match status" value="1"/>
</dbReference>
<gene>
    <name evidence="5" type="ORF">ACFQJ9_11550</name>
</gene>
<dbReference type="AlphaFoldDB" id="A0ABD5Z465"/>
<dbReference type="InterPro" id="IPR002068">
    <property type="entry name" value="A-crystallin/Hsp20_dom"/>
</dbReference>
<comment type="similarity">
    <text evidence="2 3">Belongs to the small heat shock protein (HSP20) family.</text>
</comment>
<evidence type="ECO:0000256" key="1">
    <source>
        <dbReference type="ARBA" id="ARBA00023016"/>
    </source>
</evidence>
<evidence type="ECO:0000313" key="5">
    <source>
        <dbReference type="EMBL" id="MFC7200034.1"/>
    </source>
</evidence>
<sequence length="157" mass="17655">MSRRTFDEMDRTFEQMERMMRCMQSRWGAPVATDENRLDHGSTDHGYEGSTPVGADTAEVALDWHAADDAYTLVADLPGFEKEELDLTVEEGVLRIDAEHVVETESTHRRRHVHEHVTLPDDALVDDDAVAATYRNGVLEVTIPRSSESSGTRIDVE</sequence>
<proteinExistence type="inferred from homology"/>
<accession>A0ABD5Z465</accession>
<dbReference type="CDD" id="cd06464">
    <property type="entry name" value="ACD_sHsps-like"/>
    <property type="match status" value="1"/>
</dbReference>
<feature type="domain" description="SHSP" evidence="4">
    <location>
        <begin position="53"/>
        <end position="157"/>
    </location>
</feature>
<dbReference type="InterPro" id="IPR044587">
    <property type="entry name" value="HSP21-like"/>
</dbReference>